<dbReference type="EMBL" id="JAHMHS010000039">
    <property type="protein sequence ID" value="KAK1725714.1"/>
    <property type="molecule type" value="Genomic_DNA"/>
</dbReference>
<gene>
    <name evidence="1" type="ORF">BDZ83DRAFT_730230</name>
</gene>
<dbReference type="AlphaFoldDB" id="A0AAD8XFA9"/>
<comment type="caution">
    <text evidence="1">The sequence shown here is derived from an EMBL/GenBank/DDBJ whole genome shotgun (WGS) entry which is preliminary data.</text>
</comment>
<accession>A0AAD8XFA9</accession>
<evidence type="ECO:0000313" key="2">
    <source>
        <dbReference type="Proteomes" id="UP001244207"/>
    </source>
</evidence>
<organism evidence="1 2">
    <name type="scientific">Glomerella acutata</name>
    <name type="common">Colletotrichum acutatum</name>
    <dbReference type="NCBI Taxonomy" id="27357"/>
    <lineage>
        <taxon>Eukaryota</taxon>
        <taxon>Fungi</taxon>
        <taxon>Dikarya</taxon>
        <taxon>Ascomycota</taxon>
        <taxon>Pezizomycotina</taxon>
        <taxon>Sordariomycetes</taxon>
        <taxon>Hypocreomycetidae</taxon>
        <taxon>Glomerellales</taxon>
        <taxon>Glomerellaceae</taxon>
        <taxon>Colletotrichum</taxon>
        <taxon>Colletotrichum acutatum species complex</taxon>
    </lineage>
</organism>
<dbReference type="Proteomes" id="UP001244207">
    <property type="component" value="Unassembled WGS sequence"/>
</dbReference>
<sequence>MSSHRPNSGRADLEFHRGLARRSFDCCEHDRPSAMLYRADATAKWKSRQGVREYRKYLSAHEDDEELPGPDQVQSDGAGVPCATARLCHLEVRIAAAHQEQGLSEDGVIEMGGKRATSWARSDGLRRGMEGKIRAPQDGPDPASFPCFRYLARYWGTFEHVSVAGRFKVCVVVVPGRCDEQEGGKSLVQGTFTLWVGADCN</sequence>
<dbReference type="RefSeq" id="XP_060365769.1">
    <property type="nucleotide sequence ID" value="XM_060512837.1"/>
</dbReference>
<keyword evidence="2" id="KW-1185">Reference proteome</keyword>
<reference evidence="1" key="1">
    <citation type="submission" date="2021-12" db="EMBL/GenBank/DDBJ databases">
        <title>Comparative genomics, transcriptomics and evolutionary studies reveal genomic signatures of adaptation to plant cell wall in hemibiotrophic fungi.</title>
        <authorList>
            <consortium name="DOE Joint Genome Institute"/>
            <person name="Baroncelli R."/>
            <person name="Diaz J.F."/>
            <person name="Benocci T."/>
            <person name="Peng M."/>
            <person name="Battaglia E."/>
            <person name="Haridas S."/>
            <person name="Andreopoulos W."/>
            <person name="Labutti K."/>
            <person name="Pangilinan J."/>
            <person name="Floch G.L."/>
            <person name="Makela M.R."/>
            <person name="Henrissat B."/>
            <person name="Grigoriev I.V."/>
            <person name="Crouch J.A."/>
            <person name="De Vries R.P."/>
            <person name="Sukno S.A."/>
            <person name="Thon M.R."/>
        </authorList>
    </citation>
    <scope>NUCLEOTIDE SEQUENCE</scope>
    <source>
        <strain evidence="1">CBS 112980</strain>
    </source>
</reference>
<evidence type="ECO:0000313" key="1">
    <source>
        <dbReference type="EMBL" id="KAK1725714.1"/>
    </source>
</evidence>
<name>A0AAD8XFA9_GLOAC</name>
<proteinExistence type="predicted"/>
<protein>
    <submittedName>
        <fullName evidence="1">Uncharacterized protein</fullName>
    </submittedName>
</protein>
<dbReference type="GeneID" id="85396735"/>